<dbReference type="AlphaFoldDB" id="A0A2N9JA37"/>
<evidence type="ECO:0000313" key="2">
    <source>
        <dbReference type="EMBL" id="SPD33474.1"/>
    </source>
</evidence>
<organism evidence="2">
    <name type="scientific">Fagus sylvatica</name>
    <name type="common">Beechnut</name>
    <dbReference type="NCBI Taxonomy" id="28930"/>
    <lineage>
        <taxon>Eukaryota</taxon>
        <taxon>Viridiplantae</taxon>
        <taxon>Streptophyta</taxon>
        <taxon>Embryophyta</taxon>
        <taxon>Tracheophyta</taxon>
        <taxon>Spermatophyta</taxon>
        <taxon>Magnoliopsida</taxon>
        <taxon>eudicotyledons</taxon>
        <taxon>Gunneridae</taxon>
        <taxon>Pentapetalae</taxon>
        <taxon>rosids</taxon>
        <taxon>fabids</taxon>
        <taxon>Fagales</taxon>
        <taxon>Fagaceae</taxon>
        <taxon>Fagus</taxon>
    </lineage>
</organism>
<keyword evidence="1" id="KW-0732">Signal</keyword>
<evidence type="ECO:0000256" key="1">
    <source>
        <dbReference type="SAM" id="SignalP"/>
    </source>
</evidence>
<dbReference type="EMBL" id="OIVN01006457">
    <property type="protein sequence ID" value="SPD33474.1"/>
    <property type="molecule type" value="Genomic_DNA"/>
</dbReference>
<feature type="chain" id="PRO_5014712022" description="Cupin type-1 domain-containing protein" evidence="1">
    <location>
        <begin position="26"/>
        <end position="99"/>
    </location>
</feature>
<evidence type="ECO:0008006" key="3">
    <source>
        <dbReference type="Google" id="ProtNLM"/>
    </source>
</evidence>
<reference evidence="2" key="1">
    <citation type="submission" date="2018-02" db="EMBL/GenBank/DDBJ databases">
        <authorList>
            <person name="Cohen D.B."/>
            <person name="Kent A.D."/>
        </authorList>
    </citation>
    <scope>NUCLEOTIDE SEQUENCE</scope>
</reference>
<proteinExistence type="predicted"/>
<name>A0A2N9JA37_FAGSY</name>
<feature type="signal peptide" evidence="1">
    <location>
        <begin position="1"/>
        <end position="25"/>
    </location>
</feature>
<gene>
    <name evidence="2" type="ORF">FSB_LOCUS61356</name>
</gene>
<sequence>MGRLLRYFPVCLIIPILVLCLRTQARPLSPNMEGNKKNQSLYVSAFVKVVPRQPLPPHVHGEVVPLNKGIVPPSAPSSCTIDGIGKNDEKSGGKCSVGA</sequence>
<protein>
    <recommendedName>
        <fullName evidence="3">Cupin type-1 domain-containing protein</fullName>
    </recommendedName>
</protein>
<accession>A0A2N9JA37</accession>